<dbReference type="InterPro" id="IPR006664">
    <property type="entry name" value="OMP_bac"/>
</dbReference>
<dbReference type="InterPro" id="IPR036737">
    <property type="entry name" value="OmpA-like_sf"/>
</dbReference>
<feature type="compositionally biased region" description="Basic and acidic residues" evidence="6">
    <location>
        <begin position="85"/>
        <end position="105"/>
    </location>
</feature>
<accession>A0ABX0XCA9</accession>
<keyword evidence="7" id="KW-0732">Signal</keyword>
<reference evidence="9 10" key="1">
    <citation type="submission" date="2020-03" db="EMBL/GenBank/DDBJ databases">
        <title>Genomic Encyclopedia of Type Strains, Phase IV (KMG-IV): sequencing the most valuable type-strain genomes for metagenomic binning, comparative biology and taxonomic classification.</title>
        <authorList>
            <person name="Goeker M."/>
        </authorList>
    </citation>
    <scope>NUCLEOTIDE SEQUENCE [LARGE SCALE GENOMIC DNA]</scope>
    <source>
        <strain evidence="9 10">DSM 105096</strain>
    </source>
</reference>
<feature type="domain" description="OmpA-like" evidence="8">
    <location>
        <begin position="296"/>
        <end position="406"/>
    </location>
</feature>
<dbReference type="Gene3D" id="3.30.1330.60">
    <property type="entry name" value="OmpA-like domain"/>
    <property type="match status" value="1"/>
</dbReference>
<name>A0ABX0XCA9_9BACT</name>
<evidence type="ECO:0000313" key="9">
    <source>
        <dbReference type="EMBL" id="NJC26601.1"/>
    </source>
</evidence>
<dbReference type="PANTHER" id="PTHR30329">
    <property type="entry name" value="STATOR ELEMENT OF FLAGELLAR MOTOR COMPLEX"/>
    <property type="match status" value="1"/>
</dbReference>
<protein>
    <submittedName>
        <fullName evidence="9">Outer membrane protein OmpA-like peptidoglycan-associated protein</fullName>
    </submittedName>
</protein>
<dbReference type="Pfam" id="PF00691">
    <property type="entry name" value="OmpA"/>
    <property type="match status" value="1"/>
</dbReference>
<dbReference type="CDD" id="cd07185">
    <property type="entry name" value="OmpA_C-like"/>
    <property type="match status" value="1"/>
</dbReference>
<feature type="coiled-coil region" evidence="5">
    <location>
        <begin position="165"/>
        <end position="213"/>
    </location>
</feature>
<dbReference type="PROSITE" id="PS51123">
    <property type="entry name" value="OMPA_2"/>
    <property type="match status" value="1"/>
</dbReference>
<feature type="region of interest" description="Disordered" evidence="6">
    <location>
        <begin position="74"/>
        <end position="111"/>
    </location>
</feature>
<dbReference type="RefSeq" id="WP_168037370.1">
    <property type="nucleotide sequence ID" value="NZ_JAATJH010000003.1"/>
</dbReference>
<evidence type="ECO:0000256" key="5">
    <source>
        <dbReference type="SAM" id="Coils"/>
    </source>
</evidence>
<dbReference type="EMBL" id="JAATJH010000003">
    <property type="protein sequence ID" value="NJC26601.1"/>
    <property type="molecule type" value="Genomic_DNA"/>
</dbReference>
<dbReference type="PRINTS" id="PR01021">
    <property type="entry name" value="OMPADOMAIN"/>
</dbReference>
<feature type="coiled-coil region" evidence="5">
    <location>
        <begin position="31"/>
        <end position="58"/>
    </location>
</feature>
<comment type="caution">
    <text evidence="9">The sequence shown here is derived from an EMBL/GenBank/DDBJ whole genome shotgun (WGS) entry which is preliminary data.</text>
</comment>
<proteinExistence type="predicted"/>
<dbReference type="InterPro" id="IPR050330">
    <property type="entry name" value="Bact_OuterMem_StrucFunc"/>
</dbReference>
<evidence type="ECO:0000256" key="4">
    <source>
        <dbReference type="PROSITE-ProRule" id="PRU00473"/>
    </source>
</evidence>
<sequence length="406" mass="46302">MKPRITVLALLLLFCIGPISAQQDLARGEEIVMSTEELTSLARKMAQLRAQRMALYQQRQAQWQAYYAQQQTGVDAGARSNTQETHYRSETEYRSEINRSDRRDNSASPYDNAAELEELRRRLDRQEQLLLEIRDNGQFNAVAKSAAPAPRDTAIQRILGNEDPNRLTRDDLRRLTDEVSDMNEEMARLRSQVEQEENRRQRAEDRMNDVLRDDRRRYDNDRDRRIGLGLQPVIQLGNQDRSQSPAIIRDTVFVDRNSLARTDTVVKIQEVLLQSEPEYIRDTVKEEVVRTETVQLAAQEPIGFPTIFFDNNSATLNATHRNILFSMLEEMRSKGSYNVRLTGYASKSGNAAYNQELSARRAEAVKQGLAEMGISADRIRMIGGGIDFQAATPAGGRRVEIQAIPQ</sequence>
<evidence type="ECO:0000256" key="2">
    <source>
        <dbReference type="ARBA" id="ARBA00023136"/>
    </source>
</evidence>
<evidence type="ECO:0000256" key="3">
    <source>
        <dbReference type="ARBA" id="ARBA00023237"/>
    </source>
</evidence>
<keyword evidence="2 4" id="KW-0472">Membrane</keyword>
<comment type="subcellular location">
    <subcellularLocation>
        <location evidence="1">Cell outer membrane</location>
    </subcellularLocation>
</comment>
<evidence type="ECO:0000256" key="7">
    <source>
        <dbReference type="SAM" id="SignalP"/>
    </source>
</evidence>
<evidence type="ECO:0000313" key="10">
    <source>
        <dbReference type="Proteomes" id="UP000770785"/>
    </source>
</evidence>
<organism evidence="9 10">
    <name type="scientific">Neolewinella antarctica</name>
    <dbReference type="NCBI Taxonomy" id="442734"/>
    <lineage>
        <taxon>Bacteria</taxon>
        <taxon>Pseudomonadati</taxon>
        <taxon>Bacteroidota</taxon>
        <taxon>Saprospiria</taxon>
        <taxon>Saprospirales</taxon>
        <taxon>Lewinellaceae</taxon>
        <taxon>Neolewinella</taxon>
    </lineage>
</organism>
<feature type="chain" id="PRO_5045263972" evidence="7">
    <location>
        <begin position="22"/>
        <end position="406"/>
    </location>
</feature>
<evidence type="ECO:0000256" key="6">
    <source>
        <dbReference type="SAM" id="MobiDB-lite"/>
    </source>
</evidence>
<dbReference type="InterPro" id="IPR006665">
    <property type="entry name" value="OmpA-like"/>
</dbReference>
<evidence type="ECO:0000256" key="1">
    <source>
        <dbReference type="ARBA" id="ARBA00004442"/>
    </source>
</evidence>
<keyword evidence="3" id="KW-0998">Cell outer membrane</keyword>
<dbReference type="Proteomes" id="UP000770785">
    <property type="component" value="Unassembled WGS sequence"/>
</dbReference>
<keyword evidence="5" id="KW-0175">Coiled coil</keyword>
<evidence type="ECO:0000259" key="8">
    <source>
        <dbReference type="PROSITE" id="PS51123"/>
    </source>
</evidence>
<dbReference type="PANTHER" id="PTHR30329:SF21">
    <property type="entry name" value="LIPOPROTEIN YIAD-RELATED"/>
    <property type="match status" value="1"/>
</dbReference>
<keyword evidence="10" id="KW-1185">Reference proteome</keyword>
<dbReference type="SUPFAM" id="SSF103088">
    <property type="entry name" value="OmpA-like"/>
    <property type="match status" value="1"/>
</dbReference>
<gene>
    <name evidence="9" type="ORF">GGR27_002111</name>
</gene>
<feature type="signal peptide" evidence="7">
    <location>
        <begin position="1"/>
        <end position="21"/>
    </location>
</feature>